<dbReference type="PANTHER" id="PTHR42678">
    <property type="entry name" value="AMIDASE"/>
    <property type="match status" value="1"/>
</dbReference>
<accession>A0AAE3FGG9</accession>
<gene>
    <name evidence="5" type="ORF">MR241_07005</name>
</gene>
<reference evidence="5 6" key="1">
    <citation type="submission" date="2022-03" db="EMBL/GenBank/DDBJ databases">
        <title>Metagenome-assembled genomes from swine fecal metagenomes.</title>
        <authorList>
            <person name="Holman D.B."/>
            <person name="Kommadath A."/>
        </authorList>
    </citation>
    <scope>NUCLEOTIDE SEQUENCE [LARGE SCALE GENOMIC DNA]</scope>
    <source>
        <strain evidence="5">SUG147</strain>
    </source>
</reference>
<evidence type="ECO:0000256" key="2">
    <source>
        <dbReference type="SAM" id="Phobius"/>
    </source>
</evidence>
<protein>
    <submittedName>
        <fullName evidence="5">Amidase</fullName>
    </submittedName>
</protein>
<comment type="caution">
    <text evidence="5">The sequence shown here is derived from an EMBL/GenBank/DDBJ whole genome shotgun (WGS) entry which is preliminary data.</text>
</comment>
<feature type="signal peptide" evidence="3">
    <location>
        <begin position="1"/>
        <end position="24"/>
    </location>
</feature>
<evidence type="ECO:0000313" key="5">
    <source>
        <dbReference type="EMBL" id="MCI5756026.1"/>
    </source>
</evidence>
<organism evidence="5 6">
    <name type="scientific">Candidatus Colimorpha enterica</name>
    <dbReference type="NCBI Taxonomy" id="3083063"/>
    <lineage>
        <taxon>Bacteria</taxon>
        <taxon>Pseudomonadati</taxon>
        <taxon>Bacteroidota</taxon>
        <taxon>Bacteroidia</taxon>
        <taxon>Bacteroidales</taxon>
        <taxon>Candidatus Colimorpha</taxon>
    </lineage>
</organism>
<dbReference type="PANTHER" id="PTHR42678:SF34">
    <property type="entry name" value="OS04G0183300 PROTEIN"/>
    <property type="match status" value="1"/>
</dbReference>
<feature type="chain" id="PRO_5042029539" evidence="3">
    <location>
        <begin position="25"/>
        <end position="569"/>
    </location>
</feature>
<dbReference type="InterPro" id="IPR023631">
    <property type="entry name" value="Amidase_dom"/>
</dbReference>
<dbReference type="SUPFAM" id="SSF75304">
    <property type="entry name" value="Amidase signature (AS) enzymes"/>
    <property type="match status" value="1"/>
</dbReference>
<feature type="domain" description="Amidase" evidence="4">
    <location>
        <begin position="65"/>
        <end position="357"/>
    </location>
</feature>
<name>A0AAE3FGG9_9BACT</name>
<feature type="region of interest" description="Disordered" evidence="1">
    <location>
        <begin position="493"/>
        <end position="523"/>
    </location>
</feature>
<evidence type="ECO:0000259" key="4">
    <source>
        <dbReference type="Pfam" id="PF01425"/>
    </source>
</evidence>
<keyword evidence="2" id="KW-1133">Transmembrane helix</keyword>
<dbReference type="Pfam" id="PF01425">
    <property type="entry name" value="Amidase"/>
    <property type="match status" value="1"/>
</dbReference>
<proteinExistence type="predicted"/>
<evidence type="ECO:0000256" key="3">
    <source>
        <dbReference type="SAM" id="SignalP"/>
    </source>
</evidence>
<dbReference type="Proteomes" id="UP001139365">
    <property type="component" value="Unassembled WGS sequence"/>
</dbReference>
<feature type="compositionally biased region" description="Polar residues" evidence="1">
    <location>
        <begin position="509"/>
        <end position="518"/>
    </location>
</feature>
<evidence type="ECO:0000313" key="6">
    <source>
        <dbReference type="Proteomes" id="UP001139365"/>
    </source>
</evidence>
<dbReference type="AlphaFoldDB" id="A0AAE3FGG9"/>
<feature type="transmembrane region" description="Helical" evidence="2">
    <location>
        <begin position="533"/>
        <end position="553"/>
    </location>
</feature>
<dbReference type="EMBL" id="JALEMU010000113">
    <property type="protein sequence ID" value="MCI5756026.1"/>
    <property type="molecule type" value="Genomic_DNA"/>
</dbReference>
<feature type="compositionally biased region" description="Low complexity" evidence="1">
    <location>
        <begin position="495"/>
        <end position="505"/>
    </location>
</feature>
<keyword evidence="3" id="KW-0732">Signal</keyword>
<keyword evidence="2" id="KW-0472">Membrane</keyword>
<keyword evidence="2" id="KW-0812">Transmembrane</keyword>
<sequence length="569" mass="61086">MKMKLVRIISAVLFVLLLSPCVFAAENAETVFEDITKNDIYAAVYEADIVSLRSALDCGLITSRELTGIYLDRIEKFGGAKKCFITLCDNALEEADKRDAAIVAGTAEGTLFGIPVVVKDNIEYAGYPTTNGKKKDGSVSATNAAVVQYLLDEGAVILGKTNMSTEAQEARITISRAVGETTNAYDSGMAAGGSSGGTAVSVSLNLAAAGLGTDTNASLRYPAVLNGCVSLRSTFDLVSREGVIKLNGKRDVAGAITRTVYDQAVMLDAITGGIYNFTKRLDPDRLKGARLGVIKELSYPYGSSDRSSANFDPEISAAFEKALSELTECGAEIVEVSMPRIFSMSASCNETYANAAAAKEKFYSEYRTLFESENLTAVIFPSCVTAPLYTGVTSDGALKVYRQTSVTNLSLIAPQLGVPEMTVQTGLHSRNAGMGIEFAGLRGDDQKILDLAYSYTAGYDHRTVPEYAENLYGAARYSMSEIVSRYIVFTTPKTSGSSAVSSPEDSSAKTENTGSAAVTETDRDQPYRTANTVTVICIAGVSVCILICLSANIRNSRMRKRRRRSRRRR</sequence>
<evidence type="ECO:0000256" key="1">
    <source>
        <dbReference type="SAM" id="MobiDB-lite"/>
    </source>
</evidence>
<dbReference type="Gene3D" id="3.90.1300.10">
    <property type="entry name" value="Amidase signature (AS) domain"/>
    <property type="match status" value="2"/>
</dbReference>
<dbReference type="InterPro" id="IPR036928">
    <property type="entry name" value="AS_sf"/>
</dbReference>